<accession>A0A6P2H479</accession>
<protein>
    <submittedName>
        <fullName evidence="2">Uncharacterized protein</fullName>
    </submittedName>
</protein>
<dbReference type="RefSeq" id="WP_174937022.1">
    <property type="nucleotide sequence ID" value="NZ_CABVPY010000002.1"/>
</dbReference>
<evidence type="ECO:0000256" key="1">
    <source>
        <dbReference type="SAM" id="SignalP"/>
    </source>
</evidence>
<evidence type="ECO:0000313" key="3">
    <source>
        <dbReference type="Proteomes" id="UP000494170"/>
    </source>
</evidence>
<gene>
    <name evidence="2" type="ORF">BLA6863_00383</name>
</gene>
<sequence>MKPKTKNILLASAAVATSIGISANAMASNVVSLKFGDGRPDIVGVENVNAALKDIGVHVVTIDAPKSAHSILAASYERALDEREKRDLIHEFKLTTPELLEQVRLAGRTPAVAGGGVITEETGTGPYPKVYDMKALDHATHKAVLEKYARMHVNSADDGTDIDEVMTVVSGGPFRWAFTLKDGSIARFQVEKVNLGEKAVRVSYHGLGMHAGIMDARQGLIVAYGHGPKEFTMRYQADVPHANLLGTNPWVDFSRDMPVVLDKVR</sequence>
<name>A0A6P2H479_BURL3</name>
<dbReference type="AlphaFoldDB" id="A0A6P2H479"/>
<evidence type="ECO:0000313" key="2">
    <source>
        <dbReference type="EMBL" id="VWB11867.1"/>
    </source>
</evidence>
<organism evidence="2 3">
    <name type="scientific">Burkholderia lata (strain ATCC 17760 / DSM 23089 / LMG 22485 / NCIMB 9086 / R18194 / 383)</name>
    <dbReference type="NCBI Taxonomy" id="482957"/>
    <lineage>
        <taxon>Bacteria</taxon>
        <taxon>Pseudomonadati</taxon>
        <taxon>Pseudomonadota</taxon>
        <taxon>Betaproteobacteria</taxon>
        <taxon>Burkholderiales</taxon>
        <taxon>Burkholderiaceae</taxon>
        <taxon>Burkholderia</taxon>
        <taxon>Burkholderia cepacia complex</taxon>
    </lineage>
</organism>
<reference evidence="2 3" key="1">
    <citation type="submission" date="2019-09" db="EMBL/GenBank/DDBJ databases">
        <authorList>
            <person name="Depoorter E."/>
        </authorList>
    </citation>
    <scope>NUCLEOTIDE SEQUENCE [LARGE SCALE GENOMIC DNA]</scope>
    <source>
        <strain evidence="2">LMG 6863</strain>
    </source>
</reference>
<proteinExistence type="predicted"/>
<dbReference type="EMBL" id="CABVPY010000002">
    <property type="protein sequence ID" value="VWB11867.1"/>
    <property type="molecule type" value="Genomic_DNA"/>
</dbReference>
<feature type="signal peptide" evidence="1">
    <location>
        <begin position="1"/>
        <end position="27"/>
    </location>
</feature>
<feature type="chain" id="PRO_5026852374" evidence="1">
    <location>
        <begin position="28"/>
        <end position="265"/>
    </location>
</feature>
<keyword evidence="1" id="KW-0732">Signal</keyword>
<dbReference type="Proteomes" id="UP000494170">
    <property type="component" value="Unassembled WGS sequence"/>
</dbReference>